<proteinExistence type="predicted"/>
<organism evidence="1 2">
    <name type="scientific">Macrosiphum euphorbiae</name>
    <name type="common">potato aphid</name>
    <dbReference type="NCBI Taxonomy" id="13131"/>
    <lineage>
        <taxon>Eukaryota</taxon>
        <taxon>Metazoa</taxon>
        <taxon>Ecdysozoa</taxon>
        <taxon>Arthropoda</taxon>
        <taxon>Hexapoda</taxon>
        <taxon>Insecta</taxon>
        <taxon>Pterygota</taxon>
        <taxon>Neoptera</taxon>
        <taxon>Paraneoptera</taxon>
        <taxon>Hemiptera</taxon>
        <taxon>Sternorrhyncha</taxon>
        <taxon>Aphidomorpha</taxon>
        <taxon>Aphidoidea</taxon>
        <taxon>Aphididae</taxon>
        <taxon>Macrosiphini</taxon>
        <taxon>Macrosiphum</taxon>
    </lineage>
</organism>
<gene>
    <name evidence="1" type="ORF">MEUPH1_LOCUS13848</name>
</gene>
<evidence type="ECO:0000313" key="2">
    <source>
        <dbReference type="Proteomes" id="UP001160148"/>
    </source>
</evidence>
<name>A0AAV0WQH8_9HEMI</name>
<protein>
    <submittedName>
        <fullName evidence="1">Uncharacterized protein</fullName>
    </submittedName>
</protein>
<dbReference type="EMBL" id="CARXXK010000002">
    <property type="protein sequence ID" value="CAI6358320.1"/>
    <property type="molecule type" value="Genomic_DNA"/>
</dbReference>
<evidence type="ECO:0000313" key="1">
    <source>
        <dbReference type="EMBL" id="CAI6358320.1"/>
    </source>
</evidence>
<comment type="caution">
    <text evidence="1">The sequence shown here is derived from an EMBL/GenBank/DDBJ whole genome shotgun (WGS) entry which is preliminary data.</text>
</comment>
<dbReference type="AlphaFoldDB" id="A0AAV0WQH8"/>
<accession>A0AAV0WQH8</accession>
<dbReference type="Proteomes" id="UP001160148">
    <property type="component" value="Unassembled WGS sequence"/>
</dbReference>
<reference evidence="1 2" key="1">
    <citation type="submission" date="2023-01" db="EMBL/GenBank/DDBJ databases">
        <authorList>
            <person name="Whitehead M."/>
        </authorList>
    </citation>
    <scope>NUCLEOTIDE SEQUENCE [LARGE SCALE GENOMIC DNA]</scope>
</reference>
<keyword evidence="2" id="KW-1185">Reference proteome</keyword>
<sequence length="94" mass="10742">MATTCNSWLEYRNDAKAINFPKKKVMDLLGFKQNLASTLISIGSSVVTPSRKQGHLSSSNKIIVQSKPRTKNRLIDRYPTDVIRKDNIFHCIHR</sequence>